<dbReference type="RefSeq" id="WP_043385657.1">
    <property type="nucleotide sequence ID" value="NZ_KN039950.1"/>
</dbReference>
<gene>
    <name evidence="1" type="ORF">FM21_34105</name>
</gene>
<reference evidence="1 2" key="1">
    <citation type="submission" date="2014-05" db="EMBL/GenBank/DDBJ databases">
        <title>Complete genome sequence of the Streptomyces mutabilis TRM45540.</title>
        <authorList>
            <person name="Luo X."/>
            <person name="Zhang L."/>
        </authorList>
    </citation>
    <scope>NUCLEOTIDE SEQUENCE [LARGE SCALE GENOMIC DNA]</scope>
    <source>
        <strain evidence="1 2">TRM45540</strain>
    </source>
</reference>
<dbReference type="EMBL" id="JNFQ01000007">
    <property type="protein sequence ID" value="KFG71342.1"/>
    <property type="molecule type" value="Genomic_DNA"/>
</dbReference>
<comment type="caution">
    <text evidence="1">The sequence shown here is derived from an EMBL/GenBank/DDBJ whole genome shotgun (WGS) entry which is preliminary data.</text>
</comment>
<dbReference type="Proteomes" id="UP000029095">
    <property type="component" value="Unassembled WGS sequence"/>
</dbReference>
<dbReference type="InterPro" id="IPR046200">
    <property type="entry name" value="DUF6233"/>
</dbReference>
<dbReference type="HOGENOM" id="CLU_171877_0_0_11"/>
<proteinExistence type="predicted"/>
<protein>
    <submittedName>
        <fullName evidence="1">Uncharacterized protein</fullName>
    </submittedName>
</protein>
<dbReference type="AlphaFoldDB" id="A0A086MR24"/>
<dbReference type="Pfam" id="PF19746">
    <property type="entry name" value="DUF6233"/>
    <property type="match status" value="1"/>
</dbReference>
<sequence length="112" mass="12836">MNDLPPAERLAKLLALEEWLDWQLRNTRASITSLRADIDQEQAARRRAWVEARWKLEPVRGERRSVLHRGGCTIWKGEHGFLERAEVLVAVEDESLAVEMCSVCRPETGLEG</sequence>
<evidence type="ECO:0000313" key="1">
    <source>
        <dbReference type="EMBL" id="KFG71342.1"/>
    </source>
</evidence>
<keyword evidence="2" id="KW-1185">Reference proteome</keyword>
<name>A0A086MR24_9ACTN</name>
<evidence type="ECO:0000313" key="2">
    <source>
        <dbReference type="Proteomes" id="UP000029095"/>
    </source>
</evidence>
<organism evidence="1 2">
    <name type="scientific">Streptomyces mutabilis</name>
    <dbReference type="NCBI Taxonomy" id="67332"/>
    <lineage>
        <taxon>Bacteria</taxon>
        <taxon>Bacillati</taxon>
        <taxon>Actinomycetota</taxon>
        <taxon>Actinomycetes</taxon>
        <taxon>Kitasatosporales</taxon>
        <taxon>Streptomycetaceae</taxon>
        <taxon>Streptomyces</taxon>
    </lineage>
</organism>
<accession>A0A086MR24</accession>